<keyword evidence="7" id="KW-0732">Signal</keyword>
<dbReference type="EMBL" id="QOVM01000003">
    <property type="protein sequence ID" value="RXG22546.1"/>
    <property type="molecule type" value="Genomic_DNA"/>
</dbReference>
<comment type="caution">
    <text evidence="8">The sequence shown here is derived from an EMBL/GenBank/DDBJ whole genome shotgun (WGS) entry which is preliminary data.</text>
</comment>
<dbReference type="PANTHER" id="PTHR39083:SF1">
    <property type="entry name" value="CYCLIC DI-GMP-BINDING PROTEIN"/>
    <property type="match status" value="1"/>
</dbReference>
<organism evidence="8 9">
    <name type="scientific">Leeuwenhoekiella aequorea</name>
    <dbReference type="NCBI Taxonomy" id="283736"/>
    <lineage>
        <taxon>Bacteria</taxon>
        <taxon>Pseudomonadati</taxon>
        <taxon>Bacteroidota</taxon>
        <taxon>Flavobacteriia</taxon>
        <taxon>Flavobacteriales</taxon>
        <taxon>Flavobacteriaceae</taxon>
        <taxon>Leeuwenhoekiella</taxon>
    </lineage>
</organism>
<evidence type="ECO:0000256" key="5">
    <source>
        <dbReference type="ARBA" id="ARBA00023136"/>
    </source>
</evidence>
<sequence length="678" mass="76639">MRNKLLFILTVLTVFCAVSVQAQVTYKFSDFDYPEEAVTWGAHSKVSYFIPVKASKLLKSNVLQLDFKASDVLDISKSFVTVSVSDMPVATKAPSVEDHTLRFTIPFTAEDIKSGFLKVDVLSNFNIDESICDSYNEGVFWIKRLPSSYINLDYDTSLAPPTVTISSFISKADKILLPQNASYELISYAAYIKFYFEREFAQQLEVLNIPETFTAAYNNSILLATSDKLPASVQLSSASKTTSKSNGWLELYPLTINDTDSISQAQALIVTGSDKVGFKKAAETLLSKDIISSAYSKSLAVSSGMDMSYPILKNDRQVSLRKLGVADEITEGIGKLTKDITLPRSIFGSKLLELELELNFTYRPLKNEENAYVNIYMDDVLKYSHQLDNSGQFDEAITFDHLELKKNNLLRVEFYYIPSGGLCVENPVSFYAQINLDRSKFKAISYKDDENLSFFYFPENFQSATPAIYLDIPLNATHIIALSKLVNLLNPNFNKHRYLYPQILPLDSLKANTGKYSPIIISSKATSLTAFSSDNAYFQLDDTNYKFKKEDYENYFNISYTDKIGVNQLFKKDDLTGMFLFVPDGNAVILELLVDQIDGQTFNNTGDLILASTDDSYFFNLRDTANAISNQEIQNGFDLFWQEFRVFIIFGLFIIMTVLLIYIFQKSQESKNNIVDEN</sequence>
<dbReference type="Gene3D" id="2.60.120.260">
    <property type="entry name" value="Galactose-binding domain-like"/>
    <property type="match status" value="2"/>
</dbReference>
<evidence type="ECO:0000256" key="2">
    <source>
        <dbReference type="ARBA" id="ARBA00022475"/>
    </source>
</evidence>
<dbReference type="OrthoDB" id="1390333at2"/>
<evidence type="ECO:0000313" key="8">
    <source>
        <dbReference type="EMBL" id="RXG22546.1"/>
    </source>
</evidence>
<keyword evidence="3 6" id="KW-0812">Transmembrane</keyword>
<dbReference type="RefSeq" id="WP_128757536.1">
    <property type="nucleotide sequence ID" value="NZ_QOVM01000003.1"/>
</dbReference>
<protein>
    <submittedName>
        <fullName evidence="8">Cellulose synthase subunit</fullName>
    </submittedName>
</protein>
<feature type="chain" id="PRO_5020239853" evidence="7">
    <location>
        <begin position="23"/>
        <end position="678"/>
    </location>
</feature>
<dbReference type="AlphaFoldDB" id="A0A4Q0P8N2"/>
<dbReference type="PANTHER" id="PTHR39083">
    <property type="entry name" value="CYCLIC DI-GMP-BINDING PROTEIN"/>
    <property type="match status" value="1"/>
</dbReference>
<feature type="signal peptide" evidence="7">
    <location>
        <begin position="1"/>
        <end position="22"/>
    </location>
</feature>
<dbReference type="GO" id="GO:0005886">
    <property type="term" value="C:plasma membrane"/>
    <property type="evidence" value="ECO:0007669"/>
    <property type="project" value="UniProtKB-SubCell"/>
</dbReference>
<feature type="transmembrane region" description="Helical" evidence="6">
    <location>
        <begin position="644"/>
        <end position="664"/>
    </location>
</feature>
<comment type="subcellular location">
    <subcellularLocation>
        <location evidence="1">Cell membrane</location>
        <topology evidence="1">Single-pass membrane protein</topology>
    </subcellularLocation>
</comment>
<evidence type="ECO:0000256" key="1">
    <source>
        <dbReference type="ARBA" id="ARBA00004162"/>
    </source>
</evidence>
<keyword evidence="4 6" id="KW-1133">Transmembrane helix</keyword>
<name>A0A4Q0P8N2_9FLAO</name>
<evidence type="ECO:0000256" key="7">
    <source>
        <dbReference type="SAM" id="SignalP"/>
    </source>
</evidence>
<keyword evidence="9" id="KW-1185">Reference proteome</keyword>
<evidence type="ECO:0000256" key="3">
    <source>
        <dbReference type="ARBA" id="ARBA00022692"/>
    </source>
</evidence>
<reference evidence="8 9" key="1">
    <citation type="submission" date="2018-07" db="EMBL/GenBank/DDBJ databases">
        <title>Leeuwenhoekiella genomics.</title>
        <authorList>
            <person name="Tahon G."/>
            <person name="Willems A."/>
        </authorList>
    </citation>
    <scope>NUCLEOTIDE SEQUENCE [LARGE SCALE GENOMIC DNA]</scope>
    <source>
        <strain evidence="8 9">LMG 22550</strain>
    </source>
</reference>
<evidence type="ECO:0000313" key="9">
    <source>
        <dbReference type="Proteomes" id="UP000289238"/>
    </source>
</evidence>
<proteinExistence type="predicted"/>
<dbReference type="GO" id="GO:0006011">
    <property type="term" value="P:UDP-alpha-D-glucose metabolic process"/>
    <property type="evidence" value="ECO:0007669"/>
    <property type="project" value="InterPro"/>
</dbReference>
<dbReference type="InterPro" id="IPR018513">
    <property type="entry name" value="Cell_synthase_bac"/>
</dbReference>
<dbReference type="Pfam" id="PF03170">
    <property type="entry name" value="BcsB"/>
    <property type="match status" value="1"/>
</dbReference>
<accession>A0A4Q0P8N2</accession>
<keyword evidence="5 6" id="KW-0472">Membrane</keyword>
<evidence type="ECO:0000256" key="6">
    <source>
        <dbReference type="SAM" id="Phobius"/>
    </source>
</evidence>
<dbReference type="Proteomes" id="UP000289238">
    <property type="component" value="Unassembled WGS sequence"/>
</dbReference>
<evidence type="ECO:0000256" key="4">
    <source>
        <dbReference type="ARBA" id="ARBA00022989"/>
    </source>
</evidence>
<gene>
    <name evidence="8" type="ORF">DSM00_1645</name>
</gene>
<keyword evidence="2" id="KW-1003">Cell membrane</keyword>